<dbReference type="RefSeq" id="WP_182512653.1">
    <property type="nucleotide sequence ID" value="NZ_JACJIQ010000005.1"/>
</dbReference>
<feature type="domain" description="Glycosyl transferase family 1" evidence="1">
    <location>
        <begin position="203"/>
        <end position="361"/>
    </location>
</feature>
<comment type="caution">
    <text evidence="2">The sequence shown here is derived from an EMBL/GenBank/DDBJ whole genome shotgun (WGS) entry which is preliminary data.</text>
</comment>
<dbReference type="Pfam" id="PF00534">
    <property type="entry name" value="Glycos_transf_1"/>
    <property type="match status" value="1"/>
</dbReference>
<keyword evidence="3" id="KW-1185">Reference proteome</keyword>
<name>A0A839GDJ1_9BACT</name>
<reference evidence="2 3" key="1">
    <citation type="submission" date="2020-08" db="EMBL/GenBank/DDBJ databases">
        <title>Genomic Encyclopedia of Type Strains, Phase IV (KMG-IV): sequencing the most valuable type-strain genomes for metagenomic binning, comparative biology and taxonomic classification.</title>
        <authorList>
            <person name="Goeker M."/>
        </authorList>
    </citation>
    <scope>NUCLEOTIDE SEQUENCE [LARGE SCALE GENOMIC DNA]</scope>
    <source>
        <strain evidence="2 3">DSM 29854</strain>
    </source>
</reference>
<dbReference type="PANTHER" id="PTHR12526">
    <property type="entry name" value="GLYCOSYLTRANSFERASE"/>
    <property type="match status" value="1"/>
</dbReference>
<dbReference type="EMBL" id="JACJIQ010000005">
    <property type="protein sequence ID" value="MBA9076982.1"/>
    <property type="molecule type" value="Genomic_DNA"/>
</dbReference>
<dbReference type="PANTHER" id="PTHR12526:SF627">
    <property type="entry name" value="D-RHAMNOSYLTRANSFERASE WBPZ"/>
    <property type="match status" value="1"/>
</dbReference>
<dbReference type="InterPro" id="IPR001296">
    <property type="entry name" value="Glyco_trans_1"/>
</dbReference>
<accession>A0A839GDJ1</accession>
<proteinExistence type="predicted"/>
<dbReference type="AlphaFoldDB" id="A0A839GDJ1"/>
<evidence type="ECO:0000313" key="2">
    <source>
        <dbReference type="EMBL" id="MBA9076982.1"/>
    </source>
</evidence>
<dbReference type="Gene3D" id="3.40.50.2000">
    <property type="entry name" value="Glycogen Phosphorylase B"/>
    <property type="match status" value="2"/>
</dbReference>
<gene>
    <name evidence="2" type="ORF">FHS90_001690</name>
</gene>
<keyword evidence="2" id="KW-0808">Transferase</keyword>
<dbReference type="Proteomes" id="UP000563094">
    <property type="component" value="Unassembled WGS sequence"/>
</dbReference>
<protein>
    <submittedName>
        <fullName evidence="2">Glycosyltransferase involved in cell wall biosynthesis</fullName>
    </submittedName>
</protein>
<evidence type="ECO:0000259" key="1">
    <source>
        <dbReference type="Pfam" id="PF00534"/>
    </source>
</evidence>
<dbReference type="GO" id="GO:0016757">
    <property type="term" value="F:glycosyltransferase activity"/>
    <property type="evidence" value="ECO:0007669"/>
    <property type="project" value="InterPro"/>
</dbReference>
<sequence length="393" mass="44331">MSKNIAFIIPSLGVGGAEHQTVNQINYLVESGYSNIWLIVLSNVYPLLEELKLEKDRVLLIPESNSTIVDALFFKSLPVVVSRLTGFIEKYQITDVLAIMPMAHFACRVAKLIQLCSFKRRFKLNVYYRALNYETAPLDTFSKKIFNKISSGLAFLFDNKSLFISQAVYSNISANIFTRHPLVLPNSLSWRNVSADLGENFIAESPFFNGKEFLILIPGRFHPVKGHTLFIKAFHKVVSTLNLSSGQIKVIFAGDGPEYERITSLIVELNLKDYFFLNGYTNNTLLLSLYKKVNLVVIPSFSEGFGNVAIEGLMQQSLMLASTAGGLKEIIRNGENGFLFEAGNENDLVEKLEYLFLNKDKELIDKGLLLKEFLANYTVDSQVDKIFTFCDLY</sequence>
<evidence type="ECO:0000313" key="3">
    <source>
        <dbReference type="Proteomes" id="UP000563094"/>
    </source>
</evidence>
<dbReference type="SUPFAM" id="SSF53756">
    <property type="entry name" value="UDP-Glycosyltransferase/glycogen phosphorylase"/>
    <property type="match status" value="1"/>
</dbReference>
<organism evidence="2 3">
    <name type="scientific">Rufibacter quisquiliarum</name>
    <dbReference type="NCBI Taxonomy" id="1549639"/>
    <lineage>
        <taxon>Bacteria</taxon>
        <taxon>Pseudomonadati</taxon>
        <taxon>Bacteroidota</taxon>
        <taxon>Cytophagia</taxon>
        <taxon>Cytophagales</taxon>
        <taxon>Hymenobacteraceae</taxon>
        <taxon>Rufibacter</taxon>
    </lineage>
</organism>